<dbReference type="AlphaFoldDB" id="A0A9Q0D7Q8"/>
<feature type="compositionally biased region" description="Basic and acidic residues" evidence="1">
    <location>
        <begin position="116"/>
        <end position="126"/>
    </location>
</feature>
<proteinExistence type="predicted"/>
<keyword evidence="3" id="KW-1185">Reference proteome</keyword>
<gene>
    <name evidence="2" type="ORF">NHX12_000294</name>
</gene>
<evidence type="ECO:0000313" key="2">
    <source>
        <dbReference type="EMBL" id="KAJ3582721.1"/>
    </source>
</evidence>
<accession>A0A9Q0D7Q8</accession>
<evidence type="ECO:0000313" key="3">
    <source>
        <dbReference type="Proteomes" id="UP001148018"/>
    </source>
</evidence>
<feature type="region of interest" description="Disordered" evidence="1">
    <location>
        <begin position="1"/>
        <end position="43"/>
    </location>
</feature>
<evidence type="ECO:0000256" key="1">
    <source>
        <dbReference type="SAM" id="MobiDB-lite"/>
    </source>
</evidence>
<organism evidence="2 3">
    <name type="scientific">Muraenolepis orangiensis</name>
    <name type="common">Patagonian moray cod</name>
    <dbReference type="NCBI Taxonomy" id="630683"/>
    <lineage>
        <taxon>Eukaryota</taxon>
        <taxon>Metazoa</taxon>
        <taxon>Chordata</taxon>
        <taxon>Craniata</taxon>
        <taxon>Vertebrata</taxon>
        <taxon>Euteleostomi</taxon>
        <taxon>Actinopterygii</taxon>
        <taxon>Neopterygii</taxon>
        <taxon>Teleostei</taxon>
        <taxon>Neoteleostei</taxon>
        <taxon>Acanthomorphata</taxon>
        <taxon>Zeiogadaria</taxon>
        <taxon>Gadariae</taxon>
        <taxon>Gadiformes</taxon>
        <taxon>Muraenolepidoidei</taxon>
        <taxon>Muraenolepididae</taxon>
        <taxon>Muraenolepis</taxon>
    </lineage>
</organism>
<comment type="caution">
    <text evidence="2">The sequence shown here is derived from an EMBL/GenBank/DDBJ whole genome shotgun (WGS) entry which is preliminary data.</text>
</comment>
<name>A0A9Q0D7Q8_9TELE</name>
<feature type="region of interest" description="Disordered" evidence="1">
    <location>
        <begin position="108"/>
        <end position="132"/>
    </location>
</feature>
<reference evidence="2" key="1">
    <citation type="submission" date="2022-07" db="EMBL/GenBank/DDBJ databases">
        <title>Chromosome-level genome of Muraenolepis orangiensis.</title>
        <authorList>
            <person name="Kim J."/>
        </authorList>
    </citation>
    <scope>NUCLEOTIDE SEQUENCE</scope>
    <source>
        <strain evidence="2">KU_S4_2022</strain>
        <tissue evidence="2">Muscle</tissue>
    </source>
</reference>
<feature type="compositionally biased region" description="Polar residues" evidence="1">
    <location>
        <begin position="10"/>
        <end position="32"/>
    </location>
</feature>
<sequence>MSGGPASPEVSWSTSGSDIILQTTPGRSQGQGDIQGRADPPPRWNNLGSLRLDAANIHPSPGLLCSGILRPSLEQKPSCEKGRRGYQYLPPNNNWMLKAYPCVPLASPRGNSTGRRCGERREEVRREKVKVR</sequence>
<dbReference type="EMBL" id="JANIIK010000774">
    <property type="protein sequence ID" value="KAJ3582721.1"/>
    <property type="molecule type" value="Genomic_DNA"/>
</dbReference>
<dbReference type="Proteomes" id="UP001148018">
    <property type="component" value="Unassembled WGS sequence"/>
</dbReference>
<protein>
    <submittedName>
        <fullName evidence="2">Uncharacterized protein</fullName>
    </submittedName>
</protein>